<dbReference type="Gene3D" id="1.20.1640.10">
    <property type="entry name" value="Multidrug efflux transporter AcrB transmembrane domain"/>
    <property type="match status" value="1"/>
</dbReference>
<dbReference type="EMBL" id="MHQL01000038">
    <property type="protein sequence ID" value="OHA02366.1"/>
    <property type="molecule type" value="Genomic_DNA"/>
</dbReference>
<proteinExistence type="inferred from homology"/>
<keyword evidence="8 10" id="KW-0811">Translocation</keyword>
<evidence type="ECO:0000256" key="8">
    <source>
        <dbReference type="ARBA" id="ARBA00023010"/>
    </source>
</evidence>
<keyword evidence="2 10" id="KW-0813">Transport</keyword>
<feature type="transmembrane region" description="Helical" evidence="10">
    <location>
        <begin position="271"/>
        <end position="298"/>
    </location>
</feature>
<evidence type="ECO:0000256" key="9">
    <source>
        <dbReference type="ARBA" id="ARBA00023136"/>
    </source>
</evidence>
<evidence type="ECO:0000256" key="7">
    <source>
        <dbReference type="ARBA" id="ARBA00022989"/>
    </source>
</evidence>
<gene>
    <name evidence="10" type="primary">secF</name>
    <name evidence="12" type="ORF">A3C16_01130</name>
</gene>
<evidence type="ECO:0000256" key="10">
    <source>
        <dbReference type="HAMAP-Rule" id="MF_01464"/>
    </source>
</evidence>
<evidence type="ECO:0000256" key="4">
    <source>
        <dbReference type="ARBA" id="ARBA00022519"/>
    </source>
</evidence>
<dbReference type="InterPro" id="IPR022813">
    <property type="entry name" value="SecD/SecF_arch_bac"/>
</dbReference>
<evidence type="ECO:0000256" key="5">
    <source>
        <dbReference type="ARBA" id="ARBA00022692"/>
    </source>
</evidence>
<dbReference type="GO" id="GO:0065002">
    <property type="term" value="P:intracellular protein transmembrane transport"/>
    <property type="evidence" value="ECO:0007669"/>
    <property type="project" value="UniProtKB-UniRule"/>
</dbReference>
<evidence type="ECO:0000256" key="1">
    <source>
        <dbReference type="ARBA" id="ARBA00004651"/>
    </source>
</evidence>
<comment type="subcellular location">
    <subcellularLocation>
        <location evidence="1 10">Cell membrane</location>
        <topology evidence="1 10">Multi-pass membrane protein</topology>
    </subcellularLocation>
</comment>
<feature type="transmembrane region" description="Helical" evidence="10">
    <location>
        <begin position="9"/>
        <end position="30"/>
    </location>
</feature>
<feature type="transmembrane region" description="Helical" evidence="10">
    <location>
        <begin position="132"/>
        <end position="151"/>
    </location>
</feature>
<protein>
    <recommendedName>
        <fullName evidence="10">Protein-export membrane protein SecF</fullName>
    </recommendedName>
</protein>
<evidence type="ECO:0000313" key="13">
    <source>
        <dbReference type="Proteomes" id="UP000177811"/>
    </source>
</evidence>
<dbReference type="Pfam" id="PF02355">
    <property type="entry name" value="SecD_SecF_C"/>
    <property type="match status" value="1"/>
</dbReference>
<dbReference type="Pfam" id="PF07549">
    <property type="entry name" value="Sec_GG"/>
    <property type="match status" value="1"/>
</dbReference>
<dbReference type="InterPro" id="IPR048634">
    <property type="entry name" value="SecD_SecF_C"/>
</dbReference>
<organism evidence="12 13">
    <name type="scientific">Candidatus Sungbacteria bacterium RIFCSPHIGHO2_02_FULL_51_29</name>
    <dbReference type="NCBI Taxonomy" id="1802273"/>
    <lineage>
        <taxon>Bacteria</taxon>
        <taxon>Candidatus Sungiibacteriota</taxon>
    </lineage>
</organism>
<dbReference type="SUPFAM" id="SSF82866">
    <property type="entry name" value="Multidrug efflux transporter AcrB transmembrane domain"/>
    <property type="match status" value="1"/>
</dbReference>
<dbReference type="NCBIfam" id="TIGR00966">
    <property type="entry name" value="transloc_SecF"/>
    <property type="match status" value="1"/>
</dbReference>
<dbReference type="AlphaFoldDB" id="A0A1G2KSG6"/>
<keyword evidence="9 10" id="KW-0472">Membrane</keyword>
<dbReference type="PANTHER" id="PTHR30081:SF8">
    <property type="entry name" value="PROTEIN TRANSLOCASE SUBUNIT SECF"/>
    <property type="match status" value="1"/>
</dbReference>
<evidence type="ECO:0000259" key="11">
    <source>
        <dbReference type="PROSITE" id="PS50156"/>
    </source>
</evidence>
<name>A0A1G2KSG6_9BACT</name>
<dbReference type="GO" id="GO:0005886">
    <property type="term" value="C:plasma membrane"/>
    <property type="evidence" value="ECO:0007669"/>
    <property type="project" value="UniProtKB-SubCell"/>
</dbReference>
<feature type="transmembrane region" description="Helical" evidence="10">
    <location>
        <begin position="248"/>
        <end position="265"/>
    </location>
</feature>
<dbReference type="PANTHER" id="PTHR30081">
    <property type="entry name" value="PROTEIN-EXPORT MEMBRANE PROTEIN SEC"/>
    <property type="match status" value="1"/>
</dbReference>
<dbReference type="HAMAP" id="MF_01464_B">
    <property type="entry name" value="SecF_B"/>
    <property type="match status" value="1"/>
</dbReference>
<evidence type="ECO:0000256" key="2">
    <source>
        <dbReference type="ARBA" id="ARBA00022448"/>
    </source>
</evidence>
<feature type="transmembrane region" description="Helical" evidence="10">
    <location>
        <begin position="163"/>
        <end position="189"/>
    </location>
</feature>
<evidence type="ECO:0000256" key="3">
    <source>
        <dbReference type="ARBA" id="ARBA00022475"/>
    </source>
</evidence>
<dbReference type="GO" id="GO:0043952">
    <property type="term" value="P:protein transport by the Sec complex"/>
    <property type="evidence" value="ECO:0007669"/>
    <property type="project" value="UniProtKB-UniRule"/>
</dbReference>
<evidence type="ECO:0000313" key="12">
    <source>
        <dbReference type="EMBL" id="OHA02366.1"/>
    </source>
</evidence>
<dbReference type="PRINTS" id="PR01755">
    <property type="entry name" value="SECFTRNLCASE"/>
</dbReference>
<keyword evidence="4" id="KW-0997">Cell inner membrane</keyword>
<evidence type="ECO:0000256" key="6">
    <source>
        <dbReference type="ARBA" id="ARBA00022927"/>
    </source>
</evidence>
<accession>A0A1G2KSG6</accession>
<feature type="transmembrane region" description="Helical" evidence="10">
    <location>
        <begin position="195"/>
        <end position="216"/>
    </location>
</feature>
<dbReference type="InterPro" id="IPR000731">
    <property type="entry name" value="SSD"/>
</dbReference>
<dbReference type="GO" id="GO:0006605">
    <property type="term" value="P:protein targeting"/>
    <property type="evidence" value="ECO:0007669"/>
    <property type="project" value="UniProtKB-UniRule"/>
</dbReference>
<keyword evidence="6 10" id="KW-0653">Protein transport</keyword>
<comment type="function">
    <text evidence="10">Part of the Sec protein translocase complex. Interacts with the SecYEG preprotein conducting channel. SecDF uses the proton motive force (PMF) to complete protein translocation after the ATP-dependent function of SecA.</text>
</comment>
<keyword evidence="5 10" id="KW-0812">Transmembrane</keyword>
<dbReference type="PROSITE" id="PS50156">
    <property type="entry name" value="SSD"/>
    <property type="match status" value="1"/>
</dbReference>
<dbReference type="GO" id="GO:0015450">
    <property type="term" value="F:protein-transporting ATPase activity"/>
    <property type="evidence" value="ECO:0007669"/>
    <property type="project" value="InterPro"/>
</dbReference>
<reference evidence="12 13" key="1">
    <citation type="journal article" date="2016" name="Nat. Commun.">
        <title>Thousands of microbial genomes shed light on interconnected biogeochemical processes in an aquifer system.</title>
        <authorList>
            <person name="Anantharaman K."/>
            <person name="Brown C.T."/>
            <person name="Hug L.A."/>
            <person name="Sharon I."/>
            <person name="Castelle C.J."/>
            <person name="Probst A.J."/>
            <person name="Thomas B.C."/>
            <person name="Singh A."/>
            <person name="Wilkins M.J."/>
            <person name="Karaoz U."/>
            <person name="Brodie E.L."/>
            <person name="Williams K.H."/>
            <person name="Hubbard S.S."/>
            <person name="Banfield J.F."/>
        </authorList>
    </citation>
    <scope>NUCLEOTIDE SEQUENCE [LARGE SCALE GENOMIC DNA]</scope>
</reference>
<comment type="similarity">
    <text evidence="10">Belongs to the SecD/SecF family. SecF subfamily.</text>
</comment>
<feature type="domain" description="SSD" evidence="11">
    <location>
        <begin position="132"/>
        <end position="297"/>
    </location>
</feature>
<keyword evidence="3 10" id="KW-1003">Cell membrane</keyword>
<keyword evidence="7 10" id="KW-1133">Transmembrane helix</keyword>
<comment type="subunit">
    <text evidence="10">Forms a complex with SecD. Part of the essential Sec protein translocation apparatus which comprises SecA, SecYEG and auxiliary proteins SecDF. Other proteins may also be involved.</text>
</comment>
<comment type="caution">
    <text evidence="12">The sequence shown here is derived from an EMBL/GenBank/DDBJ whole genome shotgun (WGS) entry which is preliminary data.</text>
</comment>
<dbReference type="InterPro" id="IPR022645">
    <property type="entry name" value="SecD/SecF_bac"/>
</dbReference>
<dbReference type="InterPro" id="IPR005665">
    <property type="entry name" value="SecF_bac"/>
</dbReference>
<sequence>MNIVRNRNIFYTVSAALFAGSIIALLSFGLKFGIDFTGGAIMEVEFAVKAGEGMAVPERAVLEEALAASGIDHSVIQPTGDTGVLLRFHDVDEATHQTILHELRMRYVPAEVVEKRFDSIGPTIGSELRRRSMYAVVLVMVLIILYIAWAFRRVSKPVSSWKYGVVAIIALVHDVVIPVGVFAILGKFAGVEVDALFVTAVLTILGFSVHDTIVVFDRIRENLKGVRSDLVFEDIVEKSLQETIGRSINTSLSVLLSLAAVYFFGGVSVKYFSLAMMLGVVIGTYSSIFIASPLVVTWQQFMEKGGQRERKEKGVFYKKNK</sequence>
<dbReference type="InterPro" id="IPR022646">
    <property type="entry name" value="SecD/SecF_CS"/>
</dbReference>
<dbReference type="Proteomes" id="UP000177811">
    <property type="component" value="Unassembled WGS sequence"/>
</dbReference>